<dbReference type="InterPro" id="IPR045052">
    <property type="entry name" value="Copine"/>
</dbReference>
<organism evidence="4">
    <name type="scientific">Nippostrongylus brasiliensis</name>
    <name type="common">Rat hookworm</name>
    <dbReference type="NCBI Taxonomy" id="27835"/>
    <lineage>
        <taxon>Eukaryota</taxon>
        <taxon>Metazoa</taxon>
        <taxon>Ecdysozoa</taxon>
        <taxon>Nematoda</taxon>
        <taxon>Chromadorea</taxon>
        <taxon>Rhabditida</taxon>
        <taxon>Rhabditina</taxon>
        <taxon>Rhabditomorpha</taxon>
        <taxon>Strongyloidea</taxon>
        <taxon>Heligmosomidae</taxon>
        <taxon>Nippostrongylus</taxon>
    </lineage>
</organism>
<dbReference type="Pfam" id="PF07002">
    <property type="entry name" value="Copine"/>
    <property type="match status" value="2"/>
</dbReference>
<reference evidence="4" key="1">
    <citation type="submission" date="2016-04" db="UniProtKB">
        <authorList>
            <consortium name="WormBaseParasite"/>
        </authorList>
    </citation>
    <scope>IDENTIFICATION</scope>
</reference>
<gene>
    <name evidence="2" type="ORF">NBR_LOCUS17144</name>
</gene>
<keyword evidence="3" id="KW-1185">Reference proteome</keyword>
<dbReference type="PANTHER" id="PTHR10857:SF131">
    <property type="entry name" value="COPINE C-TERMINAL DOMAIN-CONTAINING PROTEIN"/>
    <property type="match status" value="1"/>
</dbReference>
<dbReference type="GO" id="GO:0005886">
    <property type="term" value="C:plasma membrane"/>
    <property type="evidence" value="ECO:0007669"/>
    <property type="project" value="TreeGrafter"/>
</dbReference>
<evidence type="ECO:0000259" key="1">
    <source>
        <dbReference type="Pfam" id="PF07002"/>
    </source>
</evidence>
<evidence type="ECO:0000313" key="2">
    <source>
        <dbReference type="EMBL" id="VDL80757.1"/>
    </source>
</evidence>
<evidence type="ECO:0000313" key="3">
    <source>
        <dbReference type="Proteomes" id="UP000271162"/>
    </source>
</evidence>
<proteinExistence type="predicted"/>
<dbReference type="AlphaFoldDB" id="A0A158R2Y2"/>
<dbReference type="PANTHER" id="PTHR10857">
    <property type="entry name" value="COPINE"/>
    <property type="match status" value="1"/>
</dbReference>
<feature type="domain" description="Copine C-terminal" evidence="1">
    <location>
        <begin position="344"/>
        <end position="434"/>
    </location>
</feature>
<dbReference type="InterPro" id="IPR010734">
    <property type="entry name" value="Copine_C"/>
</dbReference>
<reference evidence="2 3" key="2">
    <citation type="submission" date="2018-11" db="EMBL/GenBank/DDBJ databases">
        <authorList>
            <consortium name="Pathogen Informatics"/>
        </authorList>
    </citation>
    <scope>NUCLEOTIDE SEQUENCE [LARGE SCALE GENOMIC DNA]</scope>
</reference>
<dbReference type="EMBL" id="UYSL01022581">
    <property type="protein sequence ID" value="VDL80757.1"/>
    <property type="molecule type" value="Genomic_DNA"/>
</dbReference>
<dbReference type="STRING" id="27835.A0A158R2Y2"/>
<dbReference type="Proteomes" id="UP000271162">
    <property type="component" value="Unassembled WGS sequence"/>
</dbReference>
<dbReference type="WBParaSite" id="NBR_0001714301-mRNA-1">
    <property type="protein sequence ID" value="NBR_0001714301-mRNA-1"/>
    <property type="gene ID" value="NBR_0001714301"/>
</dbReference>
<accession>A0A158R2Y2</accession>
<dbReference type="GO" id="GO:0071277">
    <property type="term" value="P:cellular response to calcium ion"/>
    <property type="evidence" value="ECO:0007669"/>
    <property type="project" value="TreeGrafter"/>
</dbReference>
<evidence type="ECO:0000313" key="4">
    <source>
        <dbReference type="WBParaSite" id="NBR_0001714301-mRNA-1"/>
    </source>
</evidence>
<protein>
    <submittedName>
        <fullName evidence="4">Copine domain-containing protein</fullName>
    </submittedName>
</protein>
<name>A0A158R2Y2_NIPBR</name>
<dbReference type="GO" id="GO:0005544">
    <property type="term" value="F:calcium-dependent phospholipid binding"/>
    <property type="evidence" value="ECO:0007669"/>
    <property type="project" value="InterPro"/>
</dbReference>
<dbReference type="OMA" id="QFCLNLE"/>
<feature type="domain" description="Copine C-terminal" evidence="1">
    <location>
        <begin position="440"/>
        <end position="522"/>
    </location>
</feature>
<sequence length="611" mass="68461">MNMVRIRHIMEMRRACKAPPLLPPKLKKTSCDILDRKTGFKEILDIHLSLRCDWTENEVTPLGSAYFLISEIVAQGVVVRNLTNEGTGVTVGQMSVGSTVKPKPPPLMLQFECKGFSRKIVPDAAVLSFEVVRNETDGEKTLLYKSEMVKQSARMVWKAFTLPSQDVTDEAPRPIEIICYFKDEKYRSGIAGSFTTTHNELRDAQEPFTLTNPVYKGGMKVCGQFELVKRTELTMFSFLDYINFGPMEIICYFKDEKYRSGIAGSFTTTHNELRDAQEPFTLTNPVYKGGMKVCGQFELVKRTELTMFSFLDYINFGTVLHFAFAVDFSSSEASPDRESQLSFANNVEFAIRSVGETFADYSRSNSFAAYGFGARIPPLYRESHEFCLNLETDPACAGVEGVVAAFRTTYMQTQPCTSAHFAHVIYHLANRQKNGTMFIPMSFAPEGIGDHNLDEVERLGAGGRRLVFQGRRSDRDNLHFVNMTKVLLECDGSAEESKFTLSEKSLFQIPRQIAAFFTKNGILPVDKRETSPKENTAGAVYRSSSILDVEEVYACGSMDHSELLVVTIPFPQVNGPPLTTCCFSELLAVFKLHTVTCHMRWLTASRGSGST</sequence>